<dbReference type="Proteomes" id="UP000295063">
    <property type="component" value="Unassembled WGS sequence"/>
</dbReference>
<evidence type="ECO:0000313" key="1">
    <source>
        <dbReference type="EMBL" id="TCL31596.1"/>
    </source>
</evidence>
<name>A0A4R1PKE8_9FIRM</name>
<organism evidence="1 2">
    <name type="scientific">Anaerospora hongkongensis</name>
    <dbReference type="NCBI Taxonomy" id="244830"/>
    <lineage>
        <taxon>Bacteria</taxon>
        <taxon>Bacillati</taxon>
        <taxon>Bacillota</taxon>
        <taxon>Negativicutes</taxon>
        <taxon>Selenomonadales</taxon>
        <taxon>Sporomusaceae</taxon>
        <taxon>Anaerospora</taxon>
    </lineage>
</organism>
<keyword evidence="2" id="KW-1185">Reference proteome</keyword>
<sequence length="336" mass="36732">MRTWQETLRTQSQVITIVGMAKNVGKTVTLNYVQGILQDAGYTLGLTSIGRDGETLDALTNLEKPRIVVQQGTIVATAEKMIADKKVWDYLQATDFVTPLGKVILLRAKSINKVVLAGPSKNSEVKDLLAYLTAWGAQSILIDGAFDRQSSADPMVSSKVILACGATVSRDLSELILLTKSRVEQLTLPPCDDFYRMIAEKTQAKVVTVRFGRVTEVSYQTSLLLQSEWREVLGSGCDAVIIKGAVSDSFAQSLLLIQNPPHVIVQDGSKVFITAAIWRQLRARIMLSVLQPIELLGITINPTYPGGMGYDAEVLLQEMGRALAPLPVVDIMREAK</sequence>
<dbReference type="OrthoDB" id="9783544at2"/>
<comment type="caution">
    <text evidence="1">The sequence shown here is derived from an EMBL/GenBank/DDBJ whole genome shotgun (WGS) entry which is preliminary data.</text>
</comment>
<accession>A0A4R1PKE8</accession>
<dbReference type="EMBL" id="SLUI01000028">
    <property type="protein sequence ID" value="TCL31596.1"/>
    <property type="molecule type" value="Genomic_DNA"/>
</dbReference>
<reference evidence="1 2" key="1">
    <citation type="submission" date="2019-03" db="EMBL/GenBank/DDBJ databases">
        <title>Genomic Encyclopedia of Type Strains, Phase IV (KMG-IV): sequencing the most valuable type-strain genomes for metagenomic binning, comparative biology and taxonomic classification.</title>
        <authorList>
            <person name="Goeker M."/>
        </authorList>
    </citation>
    <scope>NUCLEOTIDE SEQUENCE [LARGE SCALE GENOMIC DNA]</scope>
    <source>
        <strain evidence="1 2">DSM 15969</strain>
    </source>
</reference>
<dbReference type="AlphaFoldDB" id="A0A4R1PKE8"/>
<evidence type="ECO:0000313" key="2">
    <source>
        <dbReference type="Proteomes" id="UP000295063"/>
    </source>
</evidence>
<dbReference type="RefSeq" id="WP_132083799.1">
    <property type="nucleotide sequence ID" value="NZ_DAMAKO010000027.1"/>
</dbReference>
<gene>
    <name evidence="1" type="ORF">EV210_12816</name>
</gene>
<proteinExistence type="predicted"/>
<protein>
    <submittedName>
        <fullName evidence="1">Uncharacterized protein</fullName>
    </submittedName>
</protein>